<proteinExistence type="inferred from homology"/>
<dbReference type="PANTHER" id="PTHR21600">
    <property type="entry name" value="MITOCHONDRIAL RNA PSEUDOURIDINE SYNTHASE"/>
    <property type="match status" value="1"/>
</dbReference>
<dbReference type="GO" id="GO:0003723">
    <property type="term" value="F:RNA binding"/>
    <property type="evidence" value="ECO:0007669"/>
    <property type="project" value="InterPro"/>
</dbReference>
<evidence type="ECO:0000256" key="1">
    <source>
        <dbReference type="ARBA" id="ARBA00010876"/>
    </source>
</evidence>
<evidence type="ECO:0000259" key="3">
    <source>
        <dbReference type="Pfam" id="PF00849"/>
    </source>
</evidence>
<sequence>MSRLADNFWETLPLGRGVTLITRDPNGLAALSKPAGILSHPNEPRDQPRSLLNARYNADGEYYEWPAEPLARKLQVTSDKWQETHPAPPPAAPVPLATPTTTATSAPPASSLVTCDLPLETSAPAARLWLLNRLDSATSGVILVAASESLAREIRAMFQRRHIHKTYAALVFGAPSEDRQRWTDRLAIEKRRGQIRANASAGHIPAEAHMTLLRSNRRAVRSLSLIQLEPKTGRSHQLRVQCARRHLPIVGDATYGDFRANRDFAKRTGEKRLFLHSLETRFDYEHAGRVFTFAARAGLPEAFEEALRP</sequence>
<dbReference type="EMBL" id="LRRQ01000047">
    <property type="protein sequence ID" value="OAM90820.1"/>
    <property type="molecule type" value="Genomic_DNA"/>
</dbReference>
<feature type="compositionally biased region" description="Low complexity" evidence="2">
    <location>
        <begin position="94"/>
        <end position="109"/>
    </location>
</feature>
<name>A0A178ILU3_9BACT</name>
<evidence type="ECO:0000313" key="4">
    <source>
        <dbReference type="EMBL" id="OAM90820.1"/>
    </source>
</evidence>
<evidence type="ECO:0000256" key="2">
    <source>
        <dbReference type="SAM" id="MobiDB-lite"/>
    </source>
</evidence>
<dbReference type="GO" id="GO:0009982">
    <property type="term" value="F:pseudouridine synthase activity"/>
    <property type="evidence" value="ECO:0007669"/>
    <property type="project" value="InterPro"/>
</dbReference>
<evidence type="ECO:0000313" key="5">
    <source>
        <dbReference type="Proteomes" id="UP000078486"/>
    </source>
</evidence>
<dbReference type="InterPro" id="IPR006224">
    <property type="entry name" value="PsdUridine_synth_RluA-like_CS"/>
</dbReference>
<dbReference type="STRING" id="1184151.AW736_06105"/>
<feature type="domain" description="Pseudouridine synthase RsuA/RluA-like" evidence="3">
    <location>
        <begin position="127"/>
        <end position="243"/>
    </location>
</feature>
<keyword evidence="5" id="KW-1185">Reference proteome</keyword>
<dbReference type="PANTHER" id="PTHR21600:SF87">
    <property type="entry name" value="RNA PSEUDOURIDYLATE SYNTHASE DOMAIN-CONTAINING PROTEIN 1"/>
    <property type="match status" value="1"/>
</dbReference>
<dbReference type="InterPro" id="IPR020103">
    <property type="entry name" value="PsdUridine_synth_cat_dom_sf"/>
</dbReference>
<dbReference type="InterPro" id="IPR006145">
    <property type="entry name" value="PsdUridine_synth_RsuA/RluA"/>
</dbReference>
<dbReference type="Proteomes" id="UP000078486">
    <property type="component" value="Unassembled WGS sequence"/>
</dbReference>
<comment type="caution">
    <text evidence="4">The sequence shown here is derived from an EMBL/GenBank/DDBJ whole genome shotgun (WGS) entry which is preliminary data.</text>
</comment>
<protein>
    <recommendedName>
        <fullName evidence="3">Pseudouridine synthase RsuA/RluA-like domain-containing protein</fullName>
    </recommendedName>
</protein>
<dbReference type="GO" id="GO:0000455">
    <property type="term" value="P:enzyme-directed rRNA pseudouridine synthesis"/>
    <property type="evidence" value="ECO:0007669"/>
    <property type="project" value="TreeGrafter"/>
</dbReference>
<organism evidence="4 5">
    <name type="scientific">Termitidicoccus mucosus</name>
    <dbReference type="NCBI Taxonomy" id="1184151"/>
    <lineage>
        <taxon>Bacteria</taxon>
        <taxon>Pseudomonadati</taxon>
        <taxon>Verrucomicrobiota</taxon>
        <taxon>Opitutia</taxon>
        <taxon>Opitutales</taxon>
        <taxon>Opitutaceae</taxon>
        <taxon>Termitidicoccus</taxon>
    </lineage>
</organism>
<dbReference type="PROSITE" id="PS01129">
    <property type="entry name" value="PSI_RLU"/>
    <property type="match status" value="1"/>
</dbReference>
<dbReference type="GO" id="GO:0140098">
    <property type="term" value="F:catalytic activity, acting on RNA"/>
    <property type="evidence" value="ECO:0007669"/>
    <property type="project" value="UniProtKB-ARBA"/>
</dbReference>
<gene>
    <name evidence="4" type="ORF">AW736_06105</name>
</gene>
<dbReference type="SUPFAM" id="SSF55120">
    <property type="entry name" value="Pseudouridine synthase"/>
    <property type="match status" value="1"/>
</dbReference>
<feature type="region of interest" description="Disordered" evidence="2">
    <location>
        <begin position="77"/>
        <end position="109"/>
    </location>
</feature>
<dbReference type="Pfam" id="PF00849">
    <property type="entry name" value="PseudoU_synth_2"/>
    <property type="match status" value="1"/>
</dbReference>
<accession>A0A178ILU3</accession>
<dbReference type="InterPro" id="IPR050188">
    <property type="entry name" value="RluA_PseudoU_synthase"/>
</dbReference>
<dbReference type="RefSeq" id="WP_334319131.1">
    <property type="nucleotide sequence ID" value="NZ_CP109796.1"/>
</dbReference>
<reference evidence="4 5" key="1">
    <citation type="submission" date="2016-01" db="EMBL/GenBank/DDBJ databases">
        <title>High potential of lignocellulose degradation of a new Verrucomicrobia species.</title>
        <authorList>
            <person name="Wang Y."/>
            <person name="Shi Y."/>
            <person name="Qiu Z."/>
            <person name="Liu S."/>
            <person name="Yang H."/>
        </authorList>
    </citation>
    <scope>NUCLEOTIDE SEQUENCE [LARGE SCALE GENOMIC DNA]</scope>
    <source>
        <strain evidence="4 5">TSB47</strain>
    </source>
</reference>
<dbReference type="Gene3D" id="3.30.2350.10">
    <property type="entry name" value="Pseudouridine synthase"/>
    <property type="match status" value="1"/>
</dbReference>
<comment type="similarity">
    <text evidence="1">Belongs to the pseudouridine synthase RluA family.</text>
</comment>
<dbReference type="AlphaFoldDB" id="A0A178ILU3"/>
<dbReference type="CDD" id="cd02869">
    <property type="entry name" value="PseudoU_synth_RluA_like"/>
    <property type="match status" value="1"/>
</dbReference>